<evidence type="ECO:0000256" key="5">
    <source>
        <dbReference type="ARBA" id="ARBA00022927"/>
    </source>
</evidence>
<dbReference type="GO" id="GO:0043952">
    <property type="term" value="P:protein transport by the Sec complex"/>
    <property type="evidence" value="ECO:0007669"/>
    <property type="project" value="UniProtKB-UniRule"/>
</dbReference>
<keyword evidence="7 9" id="KW-0811">Translocation</keyword>
<feature type="domain" description="SecDF P1 head subdomain" evidence="12">
    <location>
        <begin position="237"/>
        <end position="348"/>
    </location>
</feature>
<evidence type="ECO:0000259" key="12">
    <source>
        <dbReference type="Pfam" id="PF22599"/>
    </source>
</evidence>
<evidence type="ECO:0000256" key="6">
    <source>
        <dbReference type="ARBA" id="ARBA00022989"/>
    </source>
</evidence>
<evidence type="ECO:0000259" key="10">
    <source>
        <dbReference type="Pfam" id="PF02355"/>
    </source>
</evidence>
<dbReference type="HAMAP" id="MF_01463_B">
    <property type="entry name" value="SecD_B"/>
    <property type="match status" value="1"/>
</dbReference>
<feature type="domain" description="Protein export membrane protein SecD/SecF C-terminal" evidence="10">
    <location>
        <begin position="353"/>
        <end position="521"/>
    </location>
</feature>
<dbReference type="InterPro" id="IPR048634">
    <property type="entry name" value="SecD_SecF_C"/>
</dbReference>
<dbReference type="NCBIfam" id="TIGR01129">
    <property type="entry name" value="secD"/>
    <property type="match status" value="1"/>
</dbReference>
<dbReference type="GO" id="GO:0006605">
    <property type="term" value="P:protein targeting"/>
    <property type="evidence" value="ECO:0007669"/>
    <property type="project" value="UniProtKB-UniRule"/>
</dbReference>
<dbReference type="PANTHER" id="PTHR30081:SF1">
    <property type="entry name" value="PROTEIN TRANSLOCASE SUBUNIT SECD"/>
    <property type="match status" value="1"/>
</dbReference>
<evidence type="ECO:0000256" key="3">
    <source>
        <dbReference type="ARBA" id="ARBA00022475"/>
    </source>
</evidence>
<dbReference type="Gene3D" id="3.30.1360.200">
    <property type="match status" value="1"/>
</dbReference>
<dbReference type="GO" id="GO:0015450">
    <property type="term" value="F:protein-transporting ATPase activity"/>
    <property type="evidence" value="ECO:0007669"/>
    <property type="project" value="InterPro"/>
</dbReference>
<keyword evidence="8 9" id="KW-0472">Membrane</keyword>
<dbReference type="InterPro" id="IPR005791">
    <property type="entry name" value="SecD"/>
</dbReference>
<keyword evidence="14" id="KW-1185">Reference proteome</keyword>
<feature type="domain" description="Protein translocase subunit SecDF P1" evidence="11">
    <location>
        <begin position="162"/>
        <end position="218"/>
    </location>
</feature>
<dbReference type="Pfam" id="PF02355">
    <property type="entry name" value="SecD_SecF_C"/>
    <property type="match status" value="1"/>
</dbReference>
<evidence type="ECO:0000256" key="8">
    <source>
        <dbReference type="ARBA" id="ARBA00023136"/>
    </source>
</evidence>
<organism evidence="13 14">
    <name type="scientific">Phenylobacterium montanum</name>
    <dbReference type="NCBI Taxonomy" id="2823693"/>
    <lineage>
        <taxon>Bacteria</taxon>
        <taxon>Pseudomonadati</taxon>
        <taxon>Pseudomonadota</taxon>
        <taxon>Alphaproteobacteria</taxon>
        <taxon>Caulobacterales</taxon>
        <taxon>Caulobacteraceae</taxon>
        <taxon>Phenylobacterium</taxon>
    </lineage>
</organism>
<dbReference type="Gene3D" id="1.20.1640.10">
    <property type="entry name" value="Multidrug efflux transporter AcrB transmembrane domain"/>
    <property type="match status" value="1"/>
</dbReference>
<comment type="caution">
    <text evidence="9">Lacks conserved residue(s) required for the propagation of feature annotation.</text>
</comment>
<dbReference type="NCBIfam" id="TIGR00916">
    <property type="entry name" value="2A0604s01"/>
    <property type="match status" value="1"/>
</dbReference>
<evidence type="ECO:0000259" key="11">
    <source>
        <dbReference type="Pfam" id="PF21760"/>
    </source>
</evidence>
<feature type="transmembrane region" description="Helical" evidence="9">
    <location>
        <begin position="495"/>
        <end position="522"/>
    </location>
</feature>
<dbReference type="Proteomes" id="UP000676409">
    <property type="component" value="Chromosome"/>
</dbReference>
<evidence type="ECO:0000256" key="2">
    <source>
        <dbReference type="ARBA" id="ARBA00022448"/>
    </source>
</evidence>
<feature type="transmembrane region" description="Helical" evidence="9">
    <location>
        <begin position="396"/>
        <end position="418"/>
    </location>
</feature>
<dbReference type="InterPro" id="IPR048631">
    <property type="entry name" value="SecD_1st"/>
</dbReference>
<comment type="subunit">
    <text evidence="9">Forms a complex with SecF. Part of the essential Sec protein translocation apparatus which comprises SecA, SecYEG and auxiliary proteins SecDF-YajC and YidC.</text>
</comment>
<dbReference type="Pfam" id="PF22599">
    <property type="entry name" value="SecDF_P1_head"/>
    <property type="match status" value="1"/>
</dbReference>
<dbReference type="EMBL" id="CP073078">
    <property type="protein sequence ID" value="QUD87974.1"/>
    <property type="molecule type" value="Genomic_DNA"/>
</dbReference>
<protein>
    <recommendedName>
        <fullName evidence="9">Protein translocase subunit SecD</fullName>
    </recommendedName>
</protein>
<sequence>MLPLPRWRVILCVLATLFGVVFTLPNLLPQATLDALPSWAPHQKINLGLDLQGGSYLLLEVDTNALLKERLTNLVEDVRNSLREKQIAFSGLGQTGNAVSVRINDATQVSAAVQALQGLGQPLGGVSGARDVTVATGPDQHITLSLQPQALTADAAKAVSGDIEILRRRIDALGTKEPSITRQGADRIVVEVPGESDPERLKSVIGQTAKLSFQMVDETVQPQDIAAGRIPPEDVVYPSTEEGHPPLAVNRRALITGEMLTQASSGTDPQSGQWAVNFRFNGQGARRFGDATTQNVGKRFAIVLDGKILSAPNIREPILGGSGQITGSFTPETANDLAVLLRSGALPAPLKFEEQRTVGAELGADSVKAGALAGIIALVLIGAFMGLAYGGVFGGFAILGLLINMAMLMAAMSVGGAVLTLPGIAGLILTIAMAVDANVLIYERIRDEERAGRRPAVAIDTGFSRAAVSILDANLTTGISALILFMFGAGPVRGFAWTLSIGICTSVFSALFITRMFVFLWFRATRAKTLPI</sequence>
<dbReference type="SUPFAM" id="SSF82866">
    <property type="entry name" value="Multidrug efflux transporter AcrB transmembrane domain"/>
    <property type="match status" value="1"/>
</dbReference>
<dbReference type="AlphaFoldDB" id="A0A975IUX7"/>
<gene>
    <name evidence="9 13" type="primary">secD</name>
    <name evidence="13" type="ORF">KCG34_23555</name>
</gene>
<dbReference type="GO" id="GO:0005886">
    <property type="term" value="C:plasma membrane"/>
    <property type="evidence" value="ECO:0007669"/>
    <property type="project" value="UniProtKB-SubCell"/>
</dbReference>
<dbReference type="Pfam" id="PF07549">
    <property type="entry name" value="Sec_GG"/>
    <property type="match status" value="1"/>
</dbReference>
<name>A0A975IUX7_9CAUL</name>
<evidence type="ECO:0000313" key="14">
    <source>
        <dbReference type="Proteomes" id="UP000676409"/>
    </source>
</evidence>
<feature type="transmembrane region" description="Helical" evidence="9">
    <location>
        <begin position="463"/>
        <end position="489"/>
    </location>
</feature>
<dbReference type="PANTHER" id="PTHR30081">
    <property type="entry name" value="PROTEIN-EXPORT MEMBRANE PROTEIN SEC"/>
    <property type="match status" value="1"/>
</dbReference>
<keyword evidence="2 9" id="KW-0813">Transport</keyword>
<keyword evidence="3 9" id="KW-1003">Cell membrane</keyword>
<dbReference type="Gene3D" id="3.30.70.3400">
    <property type="match status" value="2"/>
</dbReference>
<keyword evidence="4 9" id="KW-0812">Transmembrane</keyword>
<evidence type="ECO:0000256" key="9">
    <source>
        <dbReference type="HAMAP-Rule" id="MF_01463"/>
    </source>
</evidence>
<dbReference type="InterPro" id="IPR055344">
    <property type="entry name" value="SecD_SecF_C_bact"/>
</dbReference>
<keyword evidence="6 9" id="KW-1133">Transmembrane helix</keyword>
<reference evidence="13" key="1">
    <citation type="submission" date="2021-04" db="EMBL/GenBank/DDBJ databases">
        <title>The complete genome sequence of Caulobacter sp. S6.</title>
        <authorList>
            <person name="Tang Y."/>
            <person name="Ouyang W."/>
            <person name="Liu Q."/>
            <person name="Huang B."/>
            <person name="Guo Z."/>
            <person name="Lei P."/>
        </authorList>
    </citation>
    <scope>NUCLEOTIDE SEQUENCE</scope>
    <source>
        <strain evidence="13">S6</strain>
    </source>
</reference>
<feature type="transmembrane region" description="Helical" evidence="9">
    <location>
        <begin position="424"/>
        <end position="442"/>
    </location>
</feature>
<dbReference type="Pfam" id="PF21760">
    <property type="entry name" value="SecD_1st"/>
    <property type="match status" value="1"/>
</dbReference>
<evidence type="ECO:0000256" key="7">
    <source>
        <dbReference type="ARBA" id="ARBA00023010"/>
    </source>
</evidence>
<dbReference type="RefSeq" id="WP_211938025.1">
    <property type="nucleotide sequence ID" value="NZ_CP073078.1"/>
</dbReference>
<dbReference type="InterPro" id="IPR054384">
    <property type="entry name" value="SecDF_P1_head"/>
</dbReference>
<keyword evidence="5 9" id="KW-0653">Protein transport</keyword>
<evidence type="ECO:0000313" key="13">
    <source>
        <dbReference type="EMBL" id="QUD87974.1"/>
    </source>
</evidence>
<dbReference type="InterPro" id="IPR022646">
    <property type="entry name" value="SecD/SecF_CS"/>
</dbReference>
<accession>A0A975IUX7</accession>
<proteinExistence type="inferred from homology"/>
<evidence type="ECO:0000256" key="1">
    <source>
        <dbReference type="ARBA" id="ARBA00004651"/>
    </source>
</evidence>
<dbReference type="KEGG" id="caul:KCG34_23555"/>
<comment type="similarity">
    <text evidence="9">Belongs to the SecD/SecF family. SecD subfamily.</text>
</comment>
<dbReference type="InterPro" id="IPR022813">
    <property type="entry name" value="SecD/SecF_arch_bac"/>
</dbReference>
<evidence type="ECO:0000256" key="4">
    <source>
        <dbReference type="ARBA" id="ARBA00022692"/>
    </source>
</evidence>
<comment type="subcellular location">
    <subcellularLocation>
        <location evidence="1 9">Cell membrane</location>
        <topology evidence="1 9">Multi-pass membrane protein</topology>
    </subcellularLocation>
</comment>
<comment type="function">
    <text evidence="9">Part of the Sec protein translocase complex. Interacts with the SecYEG preprotein conducting channel. SecDF uses the proton motive force (PMF) to complete protein translocation after the ATP-dependent function of SecA.</text>
</comment>
<feature type="transmembrane region" description="Helical" evidence="9">
    <location>
        <begin position="369"/>
        <end position="389"/>
    </location>
</feature>
<dbReference type="FunFam" id="3.30.1360.200:FF:000002">
    <property type="entry name" value="Preprotein translocase subunit SecD"/>
    <property type="match status" value="1"/>
</dbReference>
<dbReference type="GO" id="GO:0065002">
    <property type="term" value="P:intracellular protein transmembrane transport"/>
    <property type="evidence" value="ECO:0007669"/>
    <property type="project" value="UniProtKB-UniRule"/>
</dbReference>